<evidence type="ECO:0000313" key="2">
    <source>
        <dbReference type="Proteomes" id="UP000478493"/>
    </source>
</evidence>
<dbReference type="AlphaFoldDB" id="A0A5M5M6X3"/>
<dbReference type="PROSITE" id="PS51257">
    <property type="entry name" value="PROKAR_LIPOPROTEIN"/>
    <property type="match status" value="1"/>
</dbReference>
<dbReference type="RefSeq" id="WP_050541632.1">
    <property type="nucleotide sequence ID" value="NZ_CABKQC010000004.1"/>
</dbReference>
<evidence type="ECO:0008006" key="3">
    <source>
        <dbReference type="Google" id="ProtNLM"/>
    </source>
</evidence>
<accession>A0A5M5M6X3</accession>
<comment type="caution">
    <text evidence="1">The sequence shown here is derived from an EMBL/GenBank/DDBJ whole genome shotgun (WGS) entry which is preliminary data.</text>
</comment>
<reference evidence="1 2" key="1">
    <citation type="journal article" date="2019" name="Nat. Med.">
        <title>A library of human gut bacterial isolates paired with longitudinal multiomics data enables mechanistic microbiome research.</title>
        <authorList>
            <person name="Poyet M."/>
            <person name="Groussin M."/>
            <person name="Gibbons S.M."/>
            <person name="Avila-Pacheco J."/>
            <person name="Jiang X."/>
            <person name="Kearney S.M."/>
            <person name="Perrotta A.R."/>
            <person name="Berdy B."/>
            <person name="Zhao S."/>
            <person name="Lieberman T.D."/>
            <person name="Swanson P.K."/>
            <person name="Smith M."/>
            <person name="Roesemann S."/>
            <person name="Alexander J.E."/>
            <person name="Rich S.A."/>
            <person name="Livny J."/>
            <person name="Vlamakis H."/>
            <person name="Clish C."/>
            <person name="Bullock K."/>
            <person name="Deik A."/>
            <person name="Scott J."/>
            <person name="Pierce K.A."/>
            <person name="Xavier R.J."/>
            <person name="Alm E.J."/>
        </authorList>
    </citation>
    <scope>NUCLEOTIDE SEQUENCE [LARGE SCALE GENOMIC DNA]</scope>
    <source>
        <strain evidence="1 2">BIOML-A41</strain>
    </source>
</reference>
<dbReference type="EMBL" id="VWGP01000011">
    <property type="protein sequence ID" value="KAA4534310.1"/>
    <property type="molecule type" value="Genomic_DNA"/>
</dbReference>
<sequence>MKRNSIYTLIACLLLAACSSEEEWNLSDHTPAVELGEGQIAVQLNLQTTDFTVEETRSATPIDLQIENPMYNLWLLHYNEEGGLVESDTKYIHLNDKGELATNYTATLTLTDGNQGTLCLIANLEGTGSGNNPSTAYTPSNDNGSWPKTLQLLQKELLTLPINRNATDATLGLPSKMFMYGFYQGTLNTSHPVNITLGRMAARLDIVIKAADSEITLRNLQLQLKNAVIKSHYSPMKIDSEEDIYVDFPLDNTFKNETVTNSAPITCYYFTGENITPEIEKETVLIVKADKVTAETKEIDVIVKCNKGDAGAQQCEYQESPDYNNQKGGFIDYDTKTYYRTTRDGNWFLGYTYNYVYYKKEKRTVKVEGSEKTVPCTYTIKLGANAPGTSDDYSLYRNNNYTFNINLK</sequence>
<name>A0A5M5M6X3_BACOV</name>
<dbReference type="Proteomes" id="UP000478493">
    <property type="component" value="Unassembled WGS sequence"/>
</dbReference>
<protein>
    <recommendedName>
        <fullName evidence="3">DUF4906 domain-containing protein</fullName>
    </recommendedName>
</protein>
<proteinExistence type="predicted"/>
<evidence type="ECO:0000313" key="1">
    <source>
        <dbReference type="EMBL" id="KAA4534310.1"/>
    </source>
</evidence>
<gene>
    <name evidence="1" type="ORF">F3B85_15890</name>
</gene>
<organism evidence="1 2">
    <name type="scientific">Bacteroides ovatus</name>
    <dbReference type="NCBI Taxonomy" id="28116"/>
    <lineage>
        <taxon>Bacteria</taxon>
        <taxon>Pseudomonadati</taxon>
        <taxon>Bacteroidota</taxon>
        <taxon>Bacteroidia</taxon>
        <taxon>Bacteroidales</taxon>
        <taxon>Bacteroidaceae</taxon>
        <taxon>Bacteroides</taxon>
    </lineage>
</organism>